<name>A0A2S5D042_LYSSH</name>
<protein>
    <submittedName>
        <fullName evidence="1">Uncharacterized protein</fullName>
    </submittedName>
</protein>
<accession>A0A2S5D042</accession>
<comment type="caution">
    <text evidence="1">The sequence shown here is derived from an EMBL/GenBank/DDBJ whole genome shotgun (WGS) entry which is preliminary data.</text>
</comment>
<evidence type="ECO:0000313" key="2">
    <source>
        <dbReference type="Proteomes" id="UP000237319"/>
    </source>
</evidence>
<reference evidence="1 2" key="1">
    <citation type="submission" date="2017-11" db="EMBL/GenBank/DDBJ databases">
        <title>Genome sequence of Lysinibacillus sphaericus, a lignin-degrading bacteria isolated from municipal solid waste soil.</title>
        <authorList>
            <person name="Persinoti G.F."/>
            <person name="Paixao D.A."/>
            <person name="Bugg T.D."/>
            <person name="Squina F.M."/>
        </authorList>
    </citation>
    <scope>NUCLEOTIDE SEQUENCE [LARGE SCALE GENOMIC DNA]</scope>
    <source>
        <strain evidence="1 2">A1</strain>
    </source>
</reference>
<sequence length="71" mass="8631">MSTFRPFDYLDQQEQQEVLKYEHQLQVSRTVSEYLEINRIIDDYLELARVRKRIAEIKDELRAKGKLDEDN</sequence>
<proteinExistence type="predicted"/>
<gene>
    <name evidence="1" type="ORF">LYSIN_01209</name>
</gene>
<organism evidence="1 2">
    <name type="scientific">Lysinibacillus sphaericus</name>
    <name type="common">Bacillus sphaericus</name>
    <dbReference type="NCBI Taxonomy" id="1421"/>
    <lineage>
        <taxon>Bacteria</taxon>
        <taxon>Bacillati</taxon>
        <taxon>Bacillota</taxon>
        <taxon>Bacilli</taxon>
        <taxon>Bacillales</taxon>
        <taxon>Bacillaceae</taxon>
        <taxon>Lysinibacillus</taxon>
    </lineage>
</organism>
<dbReference type="EMBL" id="PGLV01000001">
    <property type="protein sequence ID" value="POZ56426.1"/>
    <property type="molecule type" value="Genomic_DNA"/>
</dbReference>
<dbReference type="Proteomes" id="UP000237319">
    <property type="component" value="Unassembled WGS sequence"/>
</dbReference>
<keyword evidence="2" id="KW-1185">Reference proteome</keyword>
<evidence type="ECO:0000313" key="1">
    <source>
        <dbReference type="EMBL" id="POZ56426.1"/>
    </source>
</evidence>
<dbReference type="AlphaFoldDB" id="A0A2S5D042"/>
<dbReference type="RefSeq" id="WP_103976555.1">
    <property type="nucleotide sequence ID" value="NZ_PGLV01000001.1"/>
</dbReference>